<protein>
    <submittedName>
        <fullName evidence="1">Uncharacterized protein</fullName>
    </submittedName>
</protein>
<evidence type="ECO:0000313" key="2">
    <source>
        <dbReference type="Proteomes" id="UP000799755"/>
    </source>
</evidence>
<organism evidence="1 2">
    <name type="scientific">Lindgomyces ingoldianus</name>
    <dbReference type="NCBI Taxonomy" id="673940"/>
    <lineage>
        <taxon>Eukaryota</taxon>
        <taxon>Fungi</taxon>
        <taxon>Dikarya</taxon>
        <taxon>Ascomycota</taxon>
        <taxon>Pezizomycotina</taxon>
        <taxon>Dothideomycetes</taxon>
        <taxon>Pleosporomycetidae</taxon>
        <taxon>Pleosporales</taxon>
        <taxon>Lindgomycetaceae</taxon>
        <taxon>Lindgomyces</taxon>
    </lineage>
</organism>
<gene>
    <name evidence="1" type="ORF">BDR25DRAFT_249329</name>
</gene>
<keyword evidence="2" id="KW-1185">Reference proteome</keyword>
<proteinExistence type="predicted"/>
<reference evidence="1" key="1">
    <citation type="journal article" date="2020" name="Stud. Mycol.">
        <title>101 Dothideomycetes genomes: a test case for predicting lifestyles and emergence of pathogens.</title>
        <authorList>
            <person name="Haridas S."/>
            <person name="Albert R."/>
            <person name="Binder M."/>
            <person name="Bloem J."/>
            <person name="Labutti K."/>
            <person name="Salamov A."/>
            <person name="Andreopoulos B."/>
            <person name="Baker S."/>
            <person name="Barry K."/>
            <person name="Bills G."/>
            <person name="Bluhm B."/>
            <person name="Cannon C."/>
            <person name="Castanera R."/>
            <person name="Culley D."/>
            <person name="Daum C."/>
            <person name="Ezra D."/>
            <person name="Gonzalez J."/>
            <person name="Henrissat B."/>
            <person name="Kuo A."/>
            <person name="Liang C."/>
            <person name="Lipzen A."/>
            <person name="Lutzoni F."/>
            <person name="Magnuson J."/>
            <person name="Mondo S."/>
            <person name="Nolan M."/>
            <person name="Ohm R."/>
            <person name="Pangilinan J."/>
            <person name="Park H.-J."/>
            <person name="Ramirez L."/>
            <person name="Alfaro M."/>
            <person name="Sun H."/>
            <person name="Tritt A."/>
            <person name="Yoshinaga Y."/>
            <person name="Zwiers L.-H."/>
            <person name="Turgeon B."/>
            <person name="Goodwin S."/>
            <person name="Spatafora J."/>
            <person name="Crous P."/>
            <person name="Grigoriev I."/>
        </authorList>
    </citation>
    <scope>NUCLEOTIDE SEQUENCE</scope>
    <source>
        <strain evidence="1">ATCC 200398</strain>
    </source>
</reference>
<sequence>MDGIASAVMLPEPPESPPAEASDTASSAQKRRQSSVSDDQDGKRQRVNSVTDSSFQRGSTNVNASPEAASLRRRSSVAVNAQERGRERRLFGAALGALSRPATTAQNRRSQIESRQRARLQHEEEDNKQRKMERMAQRNAQREIEQKKFEESAMHVRHEALLNMAHFLKTTSEPVLYYKPWETTPDEDEVIADQINEARAIIDKECADLPSQQVQEDQRDRDADRDADARRPDSKQGKELDAQTPLQHTTINGVTKDSKPAGPKDRELSEDHAGASANEAVSGERANDVEETASASHAAAAEDGSKDLLDDTMGEEMVEAAEDTVIY</sequence>
<evidence type="ECO:0000313" key="1">
    <source>
        <dbReference type="EMBL" id="KAF2477392.1"/>
    </source>
</evidence>
<name>A0ACB6RE44_9PLEO</name>
<dbReference type="Proteomes" id="UP000799755">
    <property type="component" value="Unassembled WGS sequence"/>
</dbReference>
<dbReference type="EMBL" id="MU003492">
    <property type="protein sequence ID" value="KAF2477392.1"/>
    <property type="molecule type" value="Genomic_DNA"/>
</dbReference>
<comment type="caution">
    <text evidence="1">The sequence shown here is derived from an EMBL/GenBank/DDBJ whole genome shotgun (WGS) entry which is preliminary data.</text>
</comment>
<accession>A0ACB6RE44</accession>